<dbReference type="GO" id="GO:0036503">
    <property type="term" value="P:ERAD pathway"/>
    <property type="evidence" value="ECO:0007669"/>
    <property type="project" value="UniProtKB-ARBA"/>
</dbReference>
<keyword evidence="6 11" id="KW-0106">Calcium</keyword>
<evidence type="ECO:0000256" key="6">
    <source>
        <dbReference type="ARBA" id="ARBA00022837"/>
    </source>
</evidence>
<proteinExistence type="inferred from homology"/>
<organism evidence="14 15">
    <name type="scientific">Clydaea vesicula</name>
    <dbReference type="NCBI Taxonomy" id="447962"/>
    <lineage>
        <taxon>Eukaryota</taxon>
        <taxon>Fungi</taxon>
        <taxon>Fungi incertae sedis</taxon>
        <taxon>Chytridiomycota</taxon>
        <taxon>Chytridiomycota incertae sedis</taxon>
        <taxon>Chytridiomycetes</taxon>
        <taxon>Lobulomycetales</taxon>
        <taxon>Lobulomycetaceae</taxon>
        <taxon>Clydaea</taxon>
    </lineage>
</organism>
<dbReference type="PANTHER" id="PTHR11742:SF55">
    <property type="entry name" value="ENDOPLASMIC RETICULUM MANNOSYL-OLIGOSACCHARIDE 1,2-ALPHA-MANNOSIDASE"/>
    <property type="match status" value="1"/>
</dbReference>
<feature type="binding site" evidence="11">
    <location>
        <position position="561"/>
    </location>
    <ligand>
        <name>Ca(2+)</name>
        <dbReference type="ChEBI" id="CHEBI:29108"/>
    </ligand>
</feature>
<evidence type="ECO:0000256" key="5">
    <source>
        <dbReference type="ARBA" id="ARBA00022801"/>
    </source>
</evidence>
<feature type="active site" description="Proton donor" evidence="10">
    <location>
        <position position="161"/>
    </location>
</feature>
<dbReference type="SUPFAM" id="SSF48225">
    <property type="entry name" value="Seven-hairpin glycosidases"/>
    <property type="match status" value="1"/>
</dbReference>
<feature type="active site" evidence="10">
    <location>
        <position position="294"/>
    </location>
</feature>
<accession>A0AAD5TX59</accession>
<evidence type="ECO:0000256" key="8">
    <source>
        <dbReference type="ARBA" id="ARBA00047669"/>
    </source>
</evidence>
<protein>
    <recommendedName>
        <fullName evidence="13">alpha-1,2-Mannosidase</fullName>
        <ecNumber evidence="13">3.2.1.-</ecNumber>
    </recommendedName>
</protein>
<dbReference type="InterPro" id="IPR001382">
    <property type="entry name" value="Glyco_hydro_47"/>
</dbReference>
<evidence type="ECO:0000313" key="15">
    <source>
        <dbReference type="Proteomes" id="UP001211065"/>
    </source>
</evidence>
<dbReference type="AlphaFoldDB" id="A0AAD5TX59"/>
<feature type="disulfide bond" evidence="12">
    <location>
        <begin position="389"/>
        <end position="432"/>
    </location>
</feature>
<dbReference type="InterPro" id="IPR036026">
    <property type="entry name" value="Seven-hairpin_glycosidases"/>
</dbReference>
<dbReference type="GO" id="GO:0005509">
    <property type="term" value="F:calcium ion binding"/>
    <property type="evidence" value="ECO:0007669"/>
    <property type="project" value="InterPro"/>
</dbReference>
<feature type="active site" description="Proton donor" evidence="10">
    <location>
        <position position="446"/>
    </location>
</feature>
<keyword evidence="5 13" id="KW-0378">Hydrolase</keyword>
<keyword evidence="15" id="KW-1185">Reference proteome</keyword>
<keyword evidence="13" id="KW-0326">Glycosidase</keyword>
<keyword evidence="4 11" id="KW-0479">Metal-binding</keyword>
<evidence type="ECO:0000256" key="10">
    <source>
        <dbReference type="PIRSR" id="PIRSR601382-1"/>
    </source>
</evidence>
<dbReference type="Proteomes" id="UP001211065">
    <property type="component" value="Unassembled WGS sequence"/>
</dbReference>
<evidence type="ECO:0000256" key="4">
    <source>
        <dbReference type="ARBA" id="ARBA00022723"/>
    </source>
</evidence>
<evidence type="ECO:0000256" key="11">
    <source>
        <dbReference type="PIRSR" id="PIRSR601382-2"/>
    </source>
</evidence>
<comment type="pathway">
    <text evidence="2">Protein modification; protein glycosylation.</text>
</comment>
<evidence type="ECO:0000256" key="9">
    <source>
        <dbReference type="ARBA" id="ARBA00048605"/>
    </source>
</evidence>
<feature type="active site" evidence="10">
    <location>
        <position position="476"/>
    </location>
</feature>
<evidence type="ECO:0000256" key="12">
    <source>
        <dbReference type="PIRSR" id="PIRSR601382-3"/>
    </source>
</evidence>
<reference evidence="14" key="1">
    <citation type="submission" date="2020-05" db="EMBL/GenBank/DDBJ databases">
        <title>Phylogenomic resolution of chytrid fungi.</title>
        <authorList>
            <person name="Stajich J.E."/>
            <person name="Amses K."/>
            <person name="Simmons R."/>
            <person name="Seto K."/>
            <person name="Myers J."/>
            <person name="Bonds A."/>
            <person name="Quandt C.A."/>
            <person name="Barry K."/>
            <person name="Liu P."/>
            <person name="Grigoriev I."/>
            <person name="Longcore J.E."/>
            <person name="James T.Y."/>
        </authorList>
    </citation>
    <scope>NUCLEOTIDE SEQUENCE</scope>
    <source>
        <strain evidence="14">JEL0476</strain>
    </source>
</reference>
<comment type="cofactor">
    <cofactor evidence="1 11">
        <name>Ca(2+)</name>
        <dbReference type="ChEBI" id="CHEBI:29108"/>
    </cofactor>
</comment>
<comment type="catalytic activity">
    <reaction evidence="9">
        <text>N(4)-(alpha-D-Man-(1-&gt;2)-alpha-D-Man-(1-&gt;2)-alpha-D-Man-(1-&gt;3)-[alpha-D-Man-(1-&gt;2)-alpha-D-Man-(1-&gt;3)-[alpha-D-Man-(1-&gt;2)-alpha-D-Man-(1-&gt;6)]-alpha-D-Man-(1-&gt;6)]-beta-D-Man-(1-&gt;4)-beta-D-GlcNAc-(1-&gt;4)-beta-D-GlcNAc)-L-asparaginyl-[protein] (N-glucan mannose isomer 9A1,2,3B1,2,3) + 4 H2O = N(4)-(alpha-D-Man-(1-&gt;3)-[alpha-D-Man-(1-&gt;3)-[alpha-D-Man-(1-&gt;6)]-alpha-D-Man-(1-&gt;6)]-beta-D-Man-(1-&gt;4)-beta-D-GlcNAc-(1-&gt;4)-beta-D-GlcNAc)-L-asparaginyl-[protein] (N-glucan mannose isomer 5A1,2) + 4 beta-D-mannose</text>
        <dbReference type="Rhea" id="RHEA:56008"/>
        <dbReference type="Rhea" id="RHEA-COMP:14356"/>
        <dbReference type="Rhea" id="RHEA-COMP:14367"/>
        <dbReference type="ChEBI" id="CHEBI:15377"/>
        <dbReference type="ChEBI" id="CHEBI:28563"/>
        <dbReference type="ChEBI" id="CHEBI:59087"/>
        <dbReference type="ChEBI" id="CHEBI:139493"/>
        <dbReference type="EC" id="3.2.1.113"/>
    </reaction>
</comment>
<dbReference type="GO" id="GO:0005975">
    <property type="term" value="P:carbohydrate metabolic process"/>
    <property type="evidence" value="ECO:0007669"/>
    <property type="project" value="InterPro"/>
</dbReference>
<dbReference type="GO" id="GO:0016020">
    <property type="term" value="C:membrane"/>
    <property type="evidence" value="ECO:0007669"/>
    <property type="project" value="InterPro"/>
</dbReference>
<evidence type="ECO:0000256" key="7">
    <source>
        <dbReference type="ARBA" id="ARBA00023157"/>
    </source>
</evidence>
<dbReference type="Pfam" id="PF01532">
    <property type="entry name" value="Glyco_hydro_47"/>
    <property type="match status" value="1"/>
</dbReference>
<dbReference type="GO" id="GO:0004571">
    <property type="term" value="F:mannosyl-oligosaccharide 1,2-alpha-mannosidase activity"/>
    <property type="evidence" value="ECO:0007669"/>
    <property type="project" value="UniProtKB-EC"/>
</dbReference>
<dbReference type="PANTHER" id="PTHR11742">
    <property type="entry name" value="MANNOSYL-OLIGOSACCHARIDE ALPHA-1,2-MANNOSIDASE-RELATED"/>
    <property type="match status" value="1"/>
</dbReference>
<dbReference type="GO" id="GO:0005783">
    <property type="term" value="C:endoplasmic reticulum"/>
    <property type="evidence" value="ECO:0007669"/>
    <property type="project" value="TreeGrafter"/>
</dbReference>
<dbReference type="EMBL" id="JADGJW010000984">
    <property type="protein sequence ID" value="KAJ3208629.1"/>
    <property type="molecule type" value="Genomic_DNA"/>
</dbReference>
<evidence type="ECO:0000256" key="2">
    <source>
        <dbReference type="ARBA" id="ARBA00004922"/>
    </source>
</evidence>
<gene>
    <name evidence="14" type="primary">MNS1</name>
    <name evidence="14" type="ORF">HK099_008680</name>
</gene>
<evidence type="ECO:0000313" key="14">
    <source>
        <dbReference type="EMBL" id="KAJ3208629.1"/>
    </source>
</evidence>
<name>A0AAD5TX59_9FUNG</name>
<evidence type="ECO:0000256" key="1">
    <source>
        <dbReference type="ARBA" id="ARBA00001913"/>
    </source>
</evidence>
<sequence>MYLGYVNFFTEELPVNSSTNKNSDIVTENSKIQSKLPTIEKSIEKEEKKKEEKPPNSSTNNNIIAKIEYSEIKNSKLKSILDGTLHAFKGYREYAWGYDELHPNSKIGRNSFRMGLTIIDSMDTLYIQGLVDKRLMDEFELCREWVRDHLKFDEGEVNLFETTIRVVGGLLSTYHLTNDKIFLMKATELVDKLMIAFETPAGIPYASVNLEKAEGVAAQGFQNGASTTSEVSTIQLSFNYLSYLTKDNKYAKAARKVMDILEKNEPATSLVPILVSPQTGKYVGSTIRLGSRGDSYYEYLWKQWYHNGKKEKRFHDMWVRAWTGVKNWLIDVTPREGFIYIGEWNNGEPTEVLETISKLGKDPGIEYRKKNFTDKKEKQISPKMDHLVCFLPGTVLLSITNGKTLQEIKKTRKLTEIEEEDFFLAEGLLRTCYEMYRMNPTFLASEITMFRKKFESDQGPDMYIKSADTHNLLRPETVESLFYFYRITGNETYRNIWQGFEKYSKVATGGYTNLRDVTKTDGPSGDRMETFFLGETLKYFYLLFSDDNENLYPLDKYCFNTEAHAFPIIDLVI</sequence>
<dbReference type="InterPro" id="IPR012341">
    <property type="entry name" value="6hp_glycosidase-like_sf"/>
</dbReference>
<dbReference type="InterPro" id="IPR050749">
    <property type="entry name" value="Glycosyl_Hydrolase_47"/>
</dbReference>
<dbReference type="EC" id="3.2.1.-" evidence="13"/>
<evidence type="ECO:0000256" key="13">
    <source>
        <dbReference type="RuleBase" id="RU361193"/>
    </source>
</evidence>
<dbReference type="PRINTS" id="PR00747">
    <property type="entry name" value="GLYHDRLASE47"/>
</dbReference>
<evidence type="ECO:0000256" key="3">
    <source>
        <dbReference type="ARBA" id="ARBA00007658"/>
    </source>
</evidence>
<comment type="catalytic activity">
    <reaction evidence="8">
        <text>N(4)-(alpha-D-Man-(1-&gt;2)-alpha-D-Man-(1-&gt;2)-alpha-D-Man-(1-&gt;3)-[alpha-D-Man-(1-&gt;3)-[alpha-D-Man-(1-&gt;2)-alpha-D-Man-(1-&gt;6)]-alpha-D-Man-(1-&gt;6)]-beta-D-Man-(1-&gt;4)-beta-D-GlcNAc-(1-&gt;4)-beta-D-GlcNAc)-L-asparaginyl-[protein] (N-glucan mannose isomer 8A1,2,3B1,3) + 3 H2O = N(4)-(alpha-D-Man-(1-&gt;3)-[alpha-D-Man-(1-&gt;3)-[alpha-D-Man-(1-&gt;6)]-alpha-D-Man-(1-&gt;6)]-beta-D-Man-(1-&gt;4)-beta-D-GlcNAc-(1-&gt;4)-beta-D-GlcNAc)-L-asparaginyl-[protein] (N-glucan mannose isomer 5A1,2) + 3 beta-D-mannose</text>
        <dbReference type="Rhea" id="RHEA:56028"/>
        <dbReference type="Rhea" id="RHEA-COMP:14358"/>
        <dbReference type="Rhea" id="RHEA-COMP:14367"/>
        <dbReference type="ChEBI" id="CHEBI:15377"/>
        <dbReference type="ChEBI" id="CHEBI:28563"/>
        <dbReference type="ChEBI" id="CHEBI:59087"/>
        <dbReference type="ChEBI" id="CHEBI:60628"/>
        <dbReference type="EC" id="3.2.1.113"/>
    </reaction>
</comment>
<dbReference type="Gene3D" id="1.50.10.10">
    <property type="match status" value="1"/>
</dbReference>
<comment type="similarity">
    <text evidence="3 13">Belongs to the glycosyl hydrolase 47 family.</text>
</comment>
<keyword evidence="7 12" id="KW-1015">Disulfide bond</keyword>
<comment type="caution">
    <text evidence="14">The sequence shown here is derived from an EMBL/GenBank/DDBJ whole genome shotgun (WGS) entry which is preliminary data.</text>
</comment>